<proteinExistence type="inferred from homology"/>
<evidence type="ECO:0000256" key="2">
    <source>
        <dbReference type="ARBA" id="ARBA00022617"/>
    </source>
</evidence>
<evidence type="ECO:0000256" key="1">
    <source>
        <dbReference type="ARBA" id="ARBA00010617"/>
    </source>
</evidence>
<evidence type="ECO:0000256" key="5">
    <source>
        <dbReference type="ARBA" id="ARBA00023004"/>
    </source>
</evidence>
<comment type="similarity">
    <text evidence="1 7">Belongs to the cytochrome P450 family.</text>
</comment>
<dbReference type="PANTHER" id="PTHR24291:SF50">
    <property type="entry name" value="BIFUNCTIONAL ALBAFLAVENONE MONOOXYGENASE_TERPENE SYNTHASE"/>
    <property type="match status" value="1"/>
</dbReference>
<protein>
    <submittedName>
        <fullName evidence="8">Cytochrome P450</fullName>
    </submittedName>
</protein>
<keyword evidence="4 7" id="KW-0560">Oxidoreductase</keyword>
<reference evidence="8 9" key="1">
    <citation type="submission" date="2022-11" db="EMBL/GenBank/DDBJ databases">
        <title>Minimal conservation of predation-associated metabolite biosynthetic gene clusters underscores biosynthetic potential of Myxococcota including descriptions for ten novel species: Archangium lansinium sp. nov., Myxococcus landrumus sp. nov., Nannocystis bai.</title>
        <authorList>
            <person name="Ahearne A."/>
            <person name="Stevens C."/>
            <person name="Dowd S."/>
        </authorList>
    </citation>
    <scope>NUCLEOTIDE SEQUENCE [LARGE SCALE GENOMIC DNA]</scope>
    <source>
        <strain evidence="8 9">NCELM</strain>
    </source>
</reference>
<dbReference type="PANTHER" id="PTHR24291">
    <property type="entry name" value="CYTOCHROME P450 FAMILY 4"/>
    <property type="match status" value="1"/>
</dbReference>
<evidence type="ECO:0000313" key="9">
    <source>
        <dbReference type="Proteomes" id="UP001217838"/>
    </source>
</evidence>
<dbReference type="RefSeq" id="WP_272004414.1">
    <property type="nucleotide sequence ID" value="NZ_JAQNDN010000019.1"/>
</dbReference>
<keyword evidence="3 7" id="KW-0479">Metal-binding</keyword>
<evidence type="ECO:0000256" key="7">
    <source>
        <dbReference type="RuleBase" id="RU000461"/>
    </source>
</evidence>
<gene>
    <name evidence="8" type="ORF">POL58_32735</name>
</gene>
<dbReference type="InterPro" id="IPR001128">
    <property type="entry name" value="Cyt_P450"/>
</dbReference>
<keyword evidence="6 7" id="KW-0503">Monooxygenase</keyword>
<dbReference type="Gene3D" id="1.10.630.10">
    <property type="entry name" value="Cytochrome P450"/>
    <property type="match status" value="1"/>
</dbReference>
<keyword evidence="9" id="KW-1185">Reference proteome</keyword>
<dbReference type="Proteomes" id="UP001217838">
    <property type="component" value="Unassembled WGS sequence"/>
</dbReference>
<dbReference type="CDD" id="cd20620">
    <property type="entry name" value="CYP132-like"/>
    <property type="match status" value="1"/>
</dbReference>
<keyword evidence="2 7" id="KW-0349">Heme</keyword>
<accession>A0ABT5BGK6</accession>
<dbReference type="PRINTS" id="PR00463">
    <property type="entry name" value="EP450I"/>
</dbReference>
<evidence type="ECO:0000313" key="8">
    <source>
        <dbReference type="EMBL" id="MDC0672563.1"/>
    </source>
</evidence>
<keyword evidence="5 7" id="KW-0408">Iron</keyword>
<name>A0ABT5BGK6_9BACT</name>
<comment type="caution">
    <text evidence="8">The sequence shown here is derived from an EMBL/GenBank/DDBJ whole genome shotgun (WGS) entry which is preliminary data.</text>
</comment>
<dbReference type="Pfam" id="PF00067">
    <property type="entry name" value="p450"/>
    <property type="match status" value="1"/>
</dbReference>
<evidence type="ECO:0000256" key="3">
    <source>
        <dbReference type="ARBA" id="ARBA00022723"/>
    </source>
</evidence>
<evidence type="ECO:0000256" key="6">
    <source>
        <dbReference type="ARBA" id="ARBA00023033"/>
    </source>
</evidence>
<sequence length="444" mass="49934">MKPLELRGLTPYGNLLHFLYDPDGFSAKVSATGDVVRVRLGADEPLFVRDPATIEQILVTKNRSFIKDRMTRDLAAVLGNGILVSDGEFWRRQRRLAQPAFHRERIAAYADEMVTAARAAVATWREGQVVDLYAEMMRLTREIVGATLFRGAAAREAEDVAGCLEVLMNRFSDWRFTMFPGLARLPLAVNRRHAAARDRLFARIDGIVAERRRSGEDHGDLLSMLMRARDEDDTGMTDAQLRDEVLILFVAGHETTALALSWAFVLLSGRPDAWAALTAEVDAVLGDRPATVDDLRRLVYTERVVLETMRLYPPAWSIGREAIEDVDLGDGLVVRRGEQVWILQLASHRDERHFPRPLAFEPERWENDLLRRLPRYAYFPFGGGPRLCIGNNFAMMEAVLVLATIAQRWRPAIAARDVPRPQFTITLRPGGPLRATMHGRGGAS</sequence>
<organism evidence="8 9">
    <name type="scientific">Nannocystis radixulma</name>
    <dbReference type="NCBI Taxonomy" id="2995305"/>
    <lineage>
        <taxon>Bacteria</taxon>
        <taxon>Pseudomonadati</taxon>
        <taxon>Myxococcota</taxon>
        <taxon>Polyangia</taxon>
        <taxon>Nannocystales</taxon>
        <taxon>Nannocystaceae</taxon>
        <taxon>Nannocystis</taxon>
    </lineage>
</organism>
<dbReference type="InterPro" id="IPR017972">
    <property type="entry name" value="Cyt_P450_CS"/>
</dbReference>
<dbReference type="InterPro" id="IPR036396">
    <property type="entry name" value="Cyt_P450_sf"/>
</dbReference>
<dbReference type="InterPro" id="IPR050196">
    <property type="entry name" value="Cytochrome_P450_Monoox"/>
</dbReference>
<dbReference type="PROSITE" id="PS00086">
    <property type="entry name" value="CYTOCHROME_P450"/>
    <property type="match status" value="1"/>
</dbReference>
<dbReference type="EMBL" id="JAQNDN010000019">
    <property type="protein sequence ID" value="MDC0672563.1"/>
    <property type="molecule type" value="Genomic_DNA"/>
</dbReference>
<evidence type="ECO:0000256" key="4">
    <source>
        <dbReference type="ARBA" id="ARBA00023002"/>
    </source>
</evidence>
<dbReference type="InterPro" id="IPR002401">
    <property type="entry name" value="Cyt_P450_E_grp-I"/>
</dbReference>
<dbReference type="SUPFAM" id="SSF48264">
    <property type="entry name" value="Cytochrome P450"/>
    <property type="match status" value="1"/>
</dbReference>
<dbReference type="PRINTS" id="PR00385">
    <property type="entry name" value="P450"/>
</dbReference>